<gene>
    <name evidence="10" type="ORF">ZIOFF_074086</name>
</gene>
<evidence type="ECO:0000256" key="6">
    <source>
        <dbReference type="ARBA" id="ARBA00022989"/>
    </source>
</evidence>
<evidence type="ECO:0000256" key="3">
    <source>
        <dbReference type="ARBA" id="ARBA00022617"/>
    </source>
</evidence>
<dbReference type="GO" id="GO:0004497">
    <property type="term" value="F:monooxygenase activity"/>
    <property type="evidence" value="ECO:0007669"/>
    <property type="project" value="InterPro"/>
</dbReference>
<evidence type="ECO:0000256" key="2">
    <source>
        <dbReference type="ARBA" id="ARBA00004370"/>
    </source>
</evidence>
<dbReference type="InterPro" id="IPR050651">
    <property type="entry name" value="Plant_Cytochrome_P450_Monoox"/>
</dbReference>
<dbReference type="EMBL" id="JACMSC010000022">
    <property type="protein sequence ID" value="KAG6469371.1"/>
    <property type="molecule type" value="Genomic_DNA"/>
</dbReference>
<dbReference type="Pfam" id="PF00067">
    <property type="entry name" value="p450"/>
    <property type="match status" value="1"/>
</dbReference>
<evidence type="ECO:0000256" key="4">
    <source>
        <dbReference type="ARBA" id="ARBA00022692"/>
    </source>
</evidence>
<sequence>MAGEAVTGYKFMPFGMGRRRCNGVGLALRMVALILATFLQCFEWEKVSPEEDMTEGPGLSMPKATPLKALYKPRQSMVPLLSQLYAGKDDSSGYGNHHGCSNLPDEP</sequence>
<evidence type="ECO:0000313" key="11">
    <source>
        <dbReference type="Proteomes" id="UP000734854"/>
    </source>
</evidence>
<dbReference type="PANTHER" id="PTHR47947">
    <property type="entry name" value="CYTOCHROME P450 82C3-RELATED"/>
    <property type="match status" value="1"/>
</dbReference>
<comment type="subcellular location">
    <subcellularLocation>
        <location evidence="2">Membrane</location>
    </subcellularLocation>
</comment>
<dbReference type="InterPro" id="IPR002401">
    <property type="entry name" value="Cyt_P450_E_grp-I"/>
</dbReference>
<keyword evidence="5" id="KW-0479">Metal-binding</keyword>
<dbReference type="AlphaFoldDB" id="A0A8J5BZZ9"/>
<dbReference type="PRINTS" id="PR00463">
    <property type="entry name" value="EP450I"/>
</dbReference>
<keyword evidence="8" id="KW-0408">Iron</keyword>
<protein>
    <submittedName>
        <fullName evidence="10">Uncharacterized protein</fullName>
    </submittedName>
</protein>
<dbReference type="GO" id="GO:0016705">
    <property type="term" value="F:oxidoreductase activity, acting on paired donors, with incorporation or reduction of molecular oxygen"/>
    <property type="evidence" value="ECO:0007669"/>
    <property type="project" value="InterPro"/>
</dbReference>
<comment type="cofactor">
    <cofactor evidence="1">
        <name>heme</name>
        <dbReference type="ChEBI" id="CHEBI:30413"/>
    </cofactor>
</comment>
<dbReference type="Gene3D" id="1.10.630.10">
    <property type="entry name" value="Cytochrome P450"/>
    <property type="match status" value="1"/>
</dbReference>
<dbReference type="GO" id="GO:0016020">
    <property type="term" value="C:membrane"/>
    <property type="evidence" value="ECO:0007669"/>
    <property type="project" value="UniProtKB-SubCell"/>
</dbReference>
<keyword evidence="11" id="KW-1185">Reference proteome</keyword>
<evidence type="ECO:0000256" key="1">
    <source>
        <dbReference type="ARBA" id="ARBA00001971"/>
    </source>
</evidence>
<dbReference type="GO" id="GO:0020037">
    <property type="term" value="F:heme binding"/>
    <property type="evidence" value="ECO:0007669"/>
    <property type="project" value="InterPro"/>
</dbReference>
<dbReference type="InterPro" id="IPR036396">
    <property type="entry name" value="Cyt_P450_sf"/>
</dbReference>
<dbReference type="InterPro" id="IPR001128">
    <property type="entry name" value="Cyt_P450"/>
</dbReference>
<keyword evidence="9" id="KW-0472">Membrane</keyword>
<organism evidence="10 11">
    <name type="scientific">Zingiber officinale</name>
    <name type="common">Ginger</name>
    <name type="synonym">Amomum zingiber</name>
    <dbReference type="NCBI Taxonomy" id="94328"/>
    <lineage>
        <taxon>Eukaryota</taxon>
        <taxon>Viridiplantae</taxon>
        <taxon>Streptophyta</taxon>
        <taxon>Embryophyta</taxon>
        <taxon>Tracheophyta</taxon>
        <taxon>Spermatophyta</taxon>
        <taxon>Magnoliopsida</taxon>
        <taxon>Liliopsida</taxon>
        <taxon>Zingiberales</taxon>
        <taxon>Zingiberaceae</taxon>
        <taxon>Zingiber</taxon>
    </lineage>
</organism>
<keyword evidence="3" id="KW-0349">Heme</keyword>
<evidence type="ECO:0000256" key="5">
    <source>
        <dbReference type="ARBA" id="ARBA00022723"/>
    </source>
</evidence>
<dbReference type="GO" id="GO:0005506">
    <property type="term" value="F:iron ion binding"/>
    <property type="evidence" value="ECO:0007669"/>
    <property type="project" value="InterPro"/>
</dbReference>
<evidence type="ECO:0000256" key="9">
    <source>
        <dbReference type="ARBA" id="ARBA00023136"/>
    </source>
</evidence>
<evidence type="ECO:0000313" key="10">
    <source>
        <dbReference type="EMBL" id="KAG6469371.1"/>
    </source>
</evidence>
<reference evidence="10 11" key="1">
    <citation type="submission" date="2020-08" db="EMBL/GenBank/DDBJ databases">
        <title>Plant Genome Project.</title>
        <authorList>
            <person name="Zhang R.-G."/>
        </authorList>
    </citation>
    <scope>NUCLEOTIDE SEQUENCE [LARGE SCALE GENOMIC DNA]</scope>
    <source>
        <tissue evidence="10">Rhizome</tissue>
    </source>
</reference>
<keyword evidence="6" id="KW-1133">Transmembrane helix</keyword>
<dbReference type="PANTHER" id="PTHR47947:SF26">
    <property type="entry name" value="CYTOCHROME P450"/>
    <property type="match status" value="1"/>
</dbReference>
<evidence type="ECO:0000256" key="7">
    <source>
        <dbReference type="ARBA" id="ARBA00023002"/>
    </source>
</evidence>
<accession>A0A8J5BZZ9</accession>
<proteinExistence type="predicted"/>
<comment type="caution">
    <text evidence="10">The sequence shown here is derived from an EMBL/GenBank/DDBJ whole genome shotgun (WGS) entry which is preliminary data.</text>
</comment>
<keyword evidence="4" id="KW-0812">Transmembrane</keyword>
<dbReference type="Proteomes" id="UP000734854">
    <property type="component" value="Unassembled WGS sequence"/>
</dbReference>
<dbReference type="SUPFAM" id="SSF48264">
    <property type="entry name" value="Cytochrome P450"/>
    <property type="match status" value="1"/>
</dbReference>
<evidence type="ECO:0000256" key="8">
    <source>
        <dbReference type="ARBA" id="ARBA00023004"/>
    </source>
</evidence>
<keyword evidence="7" id="KW-0560">Oxidoreductase</keyword>
<name>A0A8J5BZZ9_ZINOF</name>